<feature type="transmembrane region" description="Helical" evidence="1">
    <location>
        <begin position="107"/>
        <end position="130"/>
    </location>
</feature>
<sequence>MLDALGHSLHALVAGGGSLYLILGTLVGLVFGIIPGLGGPTALALLIPLTFGLDTSAAMLLAGGIMGAVPFGGSVTAILLNTPGTAPNAATVFDGFPLTRLGRAGEALGAAGAASSVGGVLGVLLLFAILPVAREIILLFSPPEFFMLAVLGLCAIAVSTEGKFLRGMIAAGVGLLVAFIGYDDVSGGTRFTYGIDYLWDGVPLVPALIGLFAIAQIMQLYIEGGAIADDPARVRVTRVTDGVRAVFREWPTVLRGSVVGATIGAVPGVGGTVAAFLAYSMTVQISDEPESFGKGNIKGVIAPEASNNAREGGALIPTLAFGIPGSAEMAVFLGLLVLHGMQPGPSILLDHMDVITTLMLSLAIASVAASVICLAVARQLARITMIDINYLVPIILPISLVGAYALNSSMYDVIVAVIFGAVGYLMQRFDYPKLPLVIAMFLGAVMEVNFRQALMISGGDWTTFFTRGLSLTLFVLILLSLAMPLIRYLLRRRKLARAEREDTA</sequence>
<organism evidence="3">
    <name type="scientific">Alloyangia sp. H15</name>
    <dbReference type="NCBI Taxonomy" id="3029062"/>
    <lineage>
        <taxon>Bacteria</taxon>
        <taxon>Pseudomonadati</taxon>
        <taxon>Pseudomonadota</taxon>
        <taxon>Alphaproteobacteria</taxon>
        <taxon>Rhodobacterales</taxon>
        <taxon>Roseobacteraceae</taxon>
        <taxon>Alloyangia</taxon>
    </lineage>
</organism>
<feature type="transmembrane region" description="Helical" evidence="1">
    <location>
        <begin position="314"/>
        <end position="338"/>
    </location>
</feature>
<reference evidence="3" key="1">
    <citation type="submission" date="2023-02" db="EMBL/GenBank/DDBJ databases">
        <title>Description and genomic characterization of Salipiger bruguierae sp. nov., isolated from the sediment of mangrove plant Bruguiera sexangula.</title>
        <authorList>
            <person name="Long M."/>
        </authorList>
    </citation>
    <scope>NUCLEOTIDE SEQUENCE</scope>
    <source>
        <strain evidence="3">H15</strain>
        <plasmid evidence="3">unnamed4</plasmid>
    </source>
</reference>
<dbReference type="EMBL" id="CP123389">
    <property type="protein sequence ID" value="XCC97726.1"/>
    <property type="molecule type" value="Genomic_DNA"/>
</dbReference>
<dbReference type="PANTHER" id="PTHR35342">
    <property type="entry name" value="TRICARBOXYLIC TRANSPORT PROTEIN"/>
    <property type="match status" value="1"/>
</dbReference>
<feature type="transmembrane region" description="Helical" evidence="1">
    <location>
        <begin position="197"/>
        <end position="222"/>
    </location>
</feature>
<evidence type="ECO:0000259" key="2">
    <source>
        <dbReference type="Pfam" id="PF01970"/>
    </source>
</evidence>
<gene>
    <name evidence="3" type="ORF">PVT71_27905</name>
</gene>
<feature type="transmembrane region" description="Helical" evidence="1">
    <location>
        <begin position="358"/>
        <end position="376"/>
    </location>
</feature>
<geneLocation type="plasmid" evidence="3">
    <name>unnamed4</name>
</geneLocation>
<dbReference type="RefSeq" id="WP_353476617.1">
    <property type="nucleotide sequence ID" value="NZ_CP123389.1"/>
</dbReference>
<feature type="transmembrane region" description="Helical" evidence="1">
    <location>
        <begin position="20"/>
        <end position="47"/>
    </location>
</feature>
<proteinExistence type="predicted"/>
<accession>A0AAU8ARU6</accession>
<evidence type="ECO:0000313" key="3">
    <source>
        <dbReference type="EMBL" id="XCC97726.1"/>
    </source>
</evidence>
<dbReference type="AlphaFoldDB" id="A0AAU8ARU6"/>
<keyword evidence="1" id="KW-0812">Transmembrane</keyword>
<feature type="transmembrane region" description="Helical" evidence="1">
    <location>
        <begin position="388"/>
        <end position="405"/>
    </location>
</feature>
<keyword evidence="1" id="KW-1133">Transmembrane helix</keyword>
<dbReference type="PANTHER" id="PTHR35342:SF5">
    <property type="entry name" value="TRICARBOXYLIC TRANSPORT PROTEIN"/>
    <property type="match status" value="1"/>
</dbReference>
<feature type="transmembrane region" description="Helical" evidence="1">
    <location>
        <begin position="434"/>
        <end position="456"/>
    </location>
</feature>
<dbReference type="InterPro" id="IPR002823">
    <property type="entry name" value="DUF112_TM"/>
</dbReference>
<dbReference type="Pfam" id="PF01970">
    <property type="entry name" value="TctA"/>
    <property type="match status" value="1"/>
</dbReference>
<feature type="transmembrane region" description="Helical" evidence="1">
    <location>
        <begin position="164"/>
        <end position="185"/>
    </location>
</feature>
<protein>
    <submittedName>
        <fullName evidence="3">Tripartite tricarboxylate transporter permease</fullName>
    </submittedName>
</protein>
<feature type="transmembrane region" description="Helical" evidence="1">
    <location>
        <begin position="468"/>
        <end position="490"/>
    </location>
</feature>
<name>A0AAU8ARU6_9RHOB</name>
<feature type="transmembrane region" description="Helical" evidence="1">
    <location>
        <begin position="258"/>
        <end position="279"/>
    </location>
</feature>
<evidence type="ECO:0000256" key="1">
    <source>
        <dbReference type="SAM" id="Phobius"/>
    </source>
</evidence>
<feature type="domain" description="DUF112" evidence="2">
    <location>
        <begin position="19"/>
        <end position="438"/>
    </location>
</feature>
<feature type="transmembrane region" description="Helical" evidence="1">
    <location>
        <begin position="137"/>
        <end position="158"/>
    </location>
</feature>
<keyword evidence="1" id="KW-0472">Membrane</keyword>
<feature type="transmembrane region" description="Helical" evidence="1">
    <location>
        <begin position="411"/>
        <end position="427"/>
    </location>
</feature>
<keyword evidence="3" id="KW-0614">Plasmid</keyword>